<evidence type="ECO:0000313" key="3">
    <source>
        <dbReference type="Proteomes" id="UP000030693"/>
    </source>
</evidence>
<proteinExistence type="inferred from homology"/>
<gene>
    <name evidence="2" type="ORF">H696_03830</name>
</gene>
<dbReference type="Gene3D" id="2.60.40.640">
    <property type="match status" value="2"/>
</dbReference>
<evidence type="ECO:0000313" key="2">
    <source>
        <dbReference type="EMBL" id="KCV69399.1"/>
    </source>
</evidence>
<dbReference type="GO" id="GO:0006886">
    <property type="term" value="P:intracellular protein transport"/>
    <property type="evidence" value="ECO:0007669"/>
    <property type="project" value="InterPro"/>
</dbReference>
<dbReference type="InterPro" id="IPR014756">
    <property type="entry name" value="Ig_E-set"/>
</dbReference>
<organism evidence="2">
    <name type="scientific">Fonticula alba</name>
    <name type="common">Slime mold</name>
    <dbReference type="NCBI Taxonomy" id="691883"/>
    <lineage>
        <taxon>Eukaryota</taxon>
        <taxon>Rotosphaerida</taxon>
        <taxon>Fonticulaceae</taxon>
        <taxon>Fonticula</taxon>
    </lineage>
</organism>
<dbReference type="InterPro" id="IPR014752">
    <property type="entry name" value="Arrestin-like_C"/>
</dbReference>
<reference evidence="2" key="1">
    <citation type="submission" date="2013-04" db="EMBL/GenBank/DDBJ databases">
        <title>The Genome Sequence of Fonticula alba ATCC 38817.</title>
        <authorList>
            <consortium name="The Broad Institute Genomics Platform"/>
            <person name="Russ C."/>
            <person name="Cuomo C."/>
            <person name="Burger G."/>
            <person name="Gray M.W."/>
            <person name="Holland P.W.H."/>
            <person name="King N."/>
            <person name="Lang F.B.F."/>
            <person name="Roger A.J."/>
            <person name="Ruiz-Trillo I."/>
            <person name="Brown M."/>
            <person name="Walker B."/>
            <person name="Young S."/>
            <person name="Zeng Q."/>
            <person name="Gargeya S."/>
            <person name="Fitzgerald M."/>
            <person name="Haas B."/>
            <person name="Abouelleil A."/>
            <person name="Allen A.W."/>
            <person name="Alvarado L."/>
            <person name="Arachchi H.M."/>
            <person name="Berlin A.M."/>
            <person name="Chapman S.B."/>
            <person name="Gainer-Dewar J."/>
            <person name="Goldberg J."/>
            <person name="Griggs A."/>
            <person name="Gujja S."/>
            <person name="Hansen M."/>
            <person name="Howarth C."/>
            <person name="Imamovic A."/>
            <person name="Ireland A."/>
            <person name="Larimer J."/>
            <person name="McCowan C."/>
            <person name="Murphy C."/>
            <person name="Pearson M."/>
            <person name="Poon T.W."/>
            <person name="Priest M."/>
            <person name="Roberts A."/>
            <person name="Saif S."/>
            <person name="Shea T."/>
            <person name="Sisk P."/>
            <person name="Sykes S."/>
            <person name="Wortman J."/>
            <person name="Nusbaum C."/>
            <person name="Birren B."/>
        </authorList>
    </citation>
    <scope>NUCLEOTIDE SEQUENCE [LARGE SCALE GENOMIC DNA]</scope>
    <source>
        <strain evidence="2">ATCC 38817</strain>
    </source>
</reference>
<dbReference type="GeneID" id="20528555"/>
<evidence type="ECO:0000256" key="1">
    <source>
        <dbReference type="ARBA" id="ARBA00009100"/>
    </source>
</evidence>
<dbReference type="OMA" id="CVTMPIT"/>
<dbReference type="Proteomes" id="UP000030693">
    <property type="component" value="Unassembled WGS sequence"/>
</dbReference>
<dbReference type="SUPFAM" id="SSF81296">
    <property type="entry name" value="E set domains"/>
    <property type="match status" value="1"/>
</dbReference>
<dbReference type="eggNOG" id="KOG2717">
    <property type="taxonomic scope" value="Eukaryota"/>
</dbReference>
<dbReference type="PANTHER" id="PTHR12233">
    <property type="entry name" value="VACUOLAR PROTEIN SORTING 26 RELATED"/>
    <property type="match status" value="1"/>
</dbReference>
<dbReference type="OrthoDB" id="10263384at2759"/>
<dbReference type="AlphaFoldDB" id="A0A058Z548"/>
<dbReference type="Pfam" id="PF03643">
    <property type="entry name" value="Vps26"/>
    <property type="match status" value="1"/>
</dbReference>
<name>A0A058Z548_FONAL</name>
<dbReference type="RefSeq" id="XP_009495964.1">
    <property type="nucleotide sequence ID" value="XM_009497689.1"/>
</dbReference>
<dbReference type="InterPro" id="IPR028934">
    <property type="entry name" value="Vps26-related"/>
</dbReference>
<sequence length="307" mass="34330">MSGKVLDIHLDHIDKTFQAGECVSGTILIDGRKRSSHNGITLTLKGTVLMKHSSRNTGAFEAFYNSVRPIDLIFHTLELAPAGKLPSTILELPFSIPLLPTAEEFPLYETYHGVFVSIQYNIRVDVKGRSFMSGDLSETIEFLLENPPRNISFKPTPVDILISSSAIDSVKKGANVIPKFKITGKINSTLCPITRPFSGELVVEEMGSKIRTIDLQLIRVETCGCADGFSRDATEIQNIQISEGDVLRNFPIPIYMIFPRLFTCPTVSSKNFKIEFEVLINVQLENNHVIAERFPIKLIRLDEKESF</sequence>
<dbReference type="STRING" id="691883.A0A058Z548"/>
<dbReference type="FunFam" id="2.60.40.640:FF:000024">
    <property type="entry name" value="Down syndrome critical region protein 3"/>
    <property type="match status" value="1"/>
</dbReference>
<keyword evidence="3" id="KW-1185">Reference proteome</keyword>
<protein>
    <submittedName>
        <fullName evidence="2">Uncharacterized protein</fullName>
    </submittedName>
</protein>
<comment type="similarity">
    <text evidence="1">Belongs to the VPS26 family.</text>
</comment>
<dbReference type="EMBL" id="KB932206">
    <property type="protein sequence ID" value="KCV69399.1"/>
    <property type="molecule type" value="Genomic_DNA"/>
</dbReference>
<accession>A0A058Z548</accession>